<feature type="region of interest" description="Disordered" evidence="1">
    <location>
        <begin position="1"/>
        <end position="25"/>
    </location>
</feature>
<accession>A0A2K0T7S1</accession>
<name>A0A2K0T7S1_9HYPO</name>
<sequence>MEASNSTIQLTLPSKYSPTKSEPATQTTTPIEWFIRTWTVTHSTLSMWRTARNVRITYKALPPKPDGRARIDDLVEYEPSNQAGVVKSVAGIDTQSPDGGGWDWRGKKWLFFVSSHWEVLGSGEEKSADGETERWAVTWFAPTLFTKEGLDIYSDRREGLSEATYRKIDEALRKLDAKVLVDMVAQDMKPVEIQLPWKENP</sequence>
<proteinExistence type="predicted"/>
<reference evidence="2 3" key="1">
    <citation type="submission" date="2017-02" db="EMBL/GenBank/DDBJ databases">
        <title>Genomes of Trichoderma spp. with biocontrol activity.</title>
        <authorList>
            <person name="Gardiner D."/>
            <person name="Kazan K."/>
            <person name="Vos C."/>
            <person name="Harvey P."/>
        </authorList>
    </citation>
    <scope>NUCLEOTIDE SEQUENCE [LARGE SCALE GENOMIC DNA]</scope>
    <source>
        <strain evidence="2 3">A5MH</strain>
    </source>
</reference>
<evidence type="ECO:0008006" key="4">
    <source>
        <dbReference type="Google" id="ProtNLM"/>
    </source>
</evidence>
<organism evidence="2 3">
    <name type="scientific">Trichoderma gamsii</name>
    <dbReference type="NCBI Taxonomy" id="398673"/>
    <lineage>
        <taxon>Eukaryota</taxon>
        <taxon>Fungi</taxon>
        <taxon>Dikarya</taxon>
        <taxon>Ascomycota</taxon>
        <taxon>Pezizomycotina</taxon>
        <taxon>Sordariomycetes</taxon>
        <taxon>Hypocreomycetidae</taxon>
        <taxon>Hypocreales</taxon>
        <taxon>Hypocreaceae</taxon>
        <taxon>Trichoderma</taxon>
    </lineage>
</organism>
<gene>
    <name evidence="2" type="ORF">TGAMA5MH_06479</name>
</gene>
<dbReference type="OrthoDB" id="9975758at2759"/>
<protein>
    <recommendedName>
        <fullName evidence="4">Histidinolphosphatase-like protein</fullName>
    </recommendedName>
</protein>
<dbReference type="EMBL" id="MTYH01000056">
    <property type="protein sequence ID" value="PNP41551.1"/>
    <property type="molecule type" value="Genomic_DNA"/>
</dbReference>
<evidence type="ECO:0000313" key="3">
    <source>
        <dbReference type="Proteomes" id="UP000236546"/>
    </source>
</evidence>
<dbReference type="Proteomes" id="UP000236546">
    <property type="component" value="Unassembled WGS sequence"/>
</dbReference>
<evidence type="ECO:0000313" key="2">
    <source>
        <dbReference type="EMBL" id="PNP41551.1"/>
    </source>
</evidence>
<comment type="caution">
    <text evidence="2">The sequence shown here is derived from an EMBL/GenBank/DDBJ whole genome shotgun (WGS) entry which is preliminary data.</text>
</comment>
<evidence type="ECO:0000256" key="1">
    <source>
        <dbReference type="SAM" id="MobiDB-lite"/>
    </source>
</evidence>
<dbReference type="AlphaFoldDB" id="A0A2K0T7S1"/>